<dbReference type="InterPro" id="IPR056693">
    <property type="entry name" value="DUF7791"/>
</dbReference>
<dbReference type="InterPro" id="IPR031352">
    <property type="entry name" value="SesA"/>
</dbReference>
<dbReference type="VEuPathDB" id="FungiDB:FVEG_10964"/>
<dbReference type="Pfam" id="PF24883">
    <property type="entry name" value="NPHP3_N"/>
    <property type="match status" value="1"/>
</dbReference>
<evidence type="ECO:0000256" key="1">
    <source>
        <dbReference type="ARBA" id="ARBA00022737"/>
    </source>
</evidence>
<dbReference type="Gene3D" id="3.40.50.300">
    <property type="entry name" value="P-loop containing nucleotide triphosphate hydrolases"/>
    <property type="match status" value="1"/>
</dbReference>
<dbReference type="EMBL" id="CM000586">
    <property type="protein sequence ID" value="EWG52156.1"/>
    <property type="molecule type" value="Genomic_DNA"/>
</dbReference>
<evidence type="ECO:0000313" key="5">
    <source>
        <dbReference type="EMBL" id="EWG52156.1"/>
    </source>
</evidence>
<dbReference type="InterPro" id="IPR027417">
    <property type="entry name" value="P-loop_NTPase"/>
</dbReference>
<evidence type="ECO:0000259" key="4">
    <source>
        <dbReference type="Pfam" id="PF25053"/>
    </source>
</evidence>
<dbReference type="SUPFAM" id="SSF52540">
    <property type="entry name" value="P-loop containing nucleoside triphosphate hydrolases"/>
    <property type="match status" value="1"/>
</dbReference>
<accession>W7MM47</accession>
<evidence type="ECO:0000313" key="6">
    <source>
        <dbReference type="Proteomes" id="UP000009096"/>
    </source>
</evidence>
<dbReference type="AlphaFoldDB" id="W7MM47"/>
<evidence type="ECO:0000259" key="2">
    <source>
        <dbReference type="Pfam" id="PF17107"/>
    </source>
</evidence>
<sequence length="926" mass="106271">MDPLTALGLAAAVVQFVGFASHLVSKTKDIQESVTGQSEQAATLETVYTQLQDLSSRLELSSRRDPKLELVEGSTDLVKHVFAINDLSRICEGDCQRLLDIVRKLKVVGDSSRRWQSFRVALKTFWKGNEITDLEQRLHNTQTTLTLHVCSLTSYWHHNFDRHLRELRNESQRLNAQQSGRLDRIARILGELSERVAVSRSSPMPNLLSSSDIAGLEDQMAQLSLFKAAAAKEHLILKSLSFNSRPIRYSSIPEAHNRTFEWVFEGHQSRSKGDTATGGLLTWLREGDGFFWVSGKPGSGKSTFMKFVADHPSTLASLTRWASHRRIVLASHYFWSAGTPMQKSQKGLLQSLLYDIFRQLPDLIESACIERWQKTVEQLSYEPWLVPELQRVFKRIASHDVTAKFCFLIDGLDEFEGDHLDFCRSLHDLAQSPHVKFCVSSRAWNVFEDSFGRVGASKLYIHELTRNDIRSYTERRLLDHPRWKELETEVSDATWLIEEITERAAGVFLWVFLATGQLRNGLTEYDTFSDMQRRLESIPADLEAFFKQILQSVEPFYHEKMASTLQVALEAREPAPVAIYGFHDAEYENKEYALELPLRALSIEEAATKRKQITRQLNGRCRGLLEVNLLSQRVEFLHRSVMDFLRTRDMSKFLSETAPRNFDANLSLLRGYTAYIKSTDFPEFVDRTAFAQFTSSSLISALEEAVIQARELEKTTEAYLLLDELDRCIPEMHRKGQARLNVWGNPSNPVAVFFRELIVKNCLVDYLSRTLPSQPNYFIDFEKPVLTSVIESLMIHCTSSRQFGENVEMLECLLENGCNPNAIYHDITRTKDRTRTPWKDLTDLLSMPANYYSPVYTSSSFRQTAMKDGRPSMLMLKYGANSNAWEAGYQTGVDSRQVLTSRKSPWVWNVEYQRYYNSATQEWEEL</sequence>
<dbReference type="KEGG" id="fvr:FVEG_10964"/>
<feature type="domain" description="DUF7791" evidence="4">
    <location>
        <begin position="552"/>
        <end position="681"/>
    </location>
</feature>
<dbReference type="eggNOG" id="ENOG502SHWY">
    <property type="taxonomic scope" value="Eukaryota"/>
</dbReference>
<keyword evidence="1" id="KW-0677">Repeat</keyword>
<dbReference type="PANTHER" id="PTHR10039:SF5">
    <property type="entry name" value="NACHT DOMAIN-CONTAINING PROTEIN"/>
    <property type="match status" value="1"/>
</dbReference>
<feature type="domain" description="NACHT-NTPase and P-loop NTPases N-terminal" evidence="2">
    <location>
        <begin position="11"/>
        <end position="138"/>
    </location>
</feature>
<dbReference type="OrthoDB" id="443402at2759"/>
<name>W7MM47_GIBM7</name>
<proteinExistence type="predicted"/>
<dbReference type="GeneID" id="30068510"/>
<gene>
    <name evidence="5" type="ORF">FVEG_10964</name>
</gene>
<dbReference type="Proteomes" id="UP000009096">
    <property type="component" value="Chromosome 9"/>
</dbReference>
<keyword evidence="6" id="KW-1185">Reference proteome</keyword>
<dbReference type="InterPro" id="IPR056884">
    <property type="entry name" value="NPHP3-like_N"/>
</dbReference>
<evidence type="ECO:0000259" key="3">
    <source>
        <dbReference type="Pfam" id="PF24883"/>
    </source>
</evidence>
<feature type="domain" description="Nephrocystin 3-like N-terminal" evidence="3">
    <location>
        <begin position="282"/>
        <end position="442"/>
    </location>
</feature>
<dbReference type="PANTHER" id="PTHR10039">
    <property type="entry name" value="AMELOGENIN"/>
    <property type="match status" value="1"/>
</dbReference>
<dbReference type="RefSeq" id="XP_018758347.1">
    <property type="nucleotide sequence ID" value="XM_018900127.1"/>
</dbReference>
<dbReference type="Pfam" id="PF17107">
    <property type="entry name" value="SesA"/>
    <property type="match status" value="1"/>
</dbReference>
<dbReference type="EMBL" id="DS022257">
    <property type="protein sequence ID" value="EWG52156.1"/>
    <property type="molecule type" value="Genomic_DNA"/>
</dbReference>
<protein>
    <submittedName>
        <fullName evidence="5">Uncharacterized protein</fullName>
    </submittedName>
</protein>
<reference evidence="5 6" key="1">
    <citation type="journal article" date="2010" name="Nature">
        <title>Comparative genomics reveals mobile pathogenicity chromosomes in Fusarium.</title>
        <authorList>
            <person name="Ma L.J."/>
            <person name="van der Does H.C."/>
            <person name="Borkovich K.A."/>
            <person name="Coleman J.J."/>
            <person name="Daboussi M.J."/>
            <person name="Di Pietro A."/>
            <person name="Dufresne M."/>
            <person name="Freitag M."/>
            <person name="Grabherr M."/>
            <person name="Henrissat B."/>
            <person name="Houterman P.M."/>
            <person name="Kang S."/>
            <person name="Shim W.B."/>
            <person name="Woloshuk C."/>
            <person name="Xie X."/>
            <person name="Xu J.R."/>
            <person name="Antoniw J."/>
            <person name="Baker S.E."/>
            <person name="Bluhm B.H."/>
            <person name="Breakspear A."/>
            <person name="Brown D.W."/>
            <person name="Butchko R.A."/>
            <person name="Chapman S."/>
            <person name="Coulson R."/>
            <person name="Coutinho P.M."/>
            <person name="Danchin E.G."/>
            <person name="Diener A."/>
            <person name="Gale L.R."/>
            <person name="Gardiner D.M."/>
            <person name="Goff S."/>
            <person name="Hammond-Kosack K.E."/>
            <person name="Hilburn K."/>
            <person name="Hua-Van A."/>
            <person name="Jonkers W."/>
            <person name="Kazan K."/>
            <person name="Kodira C.D."/>
            <person name="Koehrsen M."/>
            <person name="Kumar L."/>
            <person name="Lee Y.H."/>
            <person name="Li L."/>
            <person name="Manners J.M."/>
            <person name="Miranda-Saavedra D."/>
            <person name="Mukherjee M."/>
            <person name="Park G."/>
            <person name="Park J."/>
            <person name="Park S.Y."/>
            <person name="Proctor R.H."/>
            <person name="Regev A."/>
            <person name="Ruiz-Roldan M.C."/>
            <person name="Sain D."/>
            <person name="Sakthikumar S."/>
            <person name="Sykes S."/>
            <person name="Schwartz D.C."/>
            <person name="Turgeon B.G."/>
            <person name="Wapinski I."/>
            <person name="Yoder O."/>
            <person name="Young S."/>
            <person name="Zeng Q."/>
            <person name="Zhou S."/>
            <person name="Galagan J."/>
            <person name="Cuomo C.A."/>
            <person name="Kistler H.C."/>
            <person name="Rep M."/>
        </authorList>
    </citation>
    <scope>NUCLEOTIDE SEQUENCE [LARGE SCALE GENOMIC DNA]</scope>
    <source>
        <strain evidence="6">M3125 / FGSC 7600</strain>
    </source>
</reference>
<dbReference type="Pfam" id="PF25053">
    <property type="entry name" value="DUF7791"/>
    <property type="match status" value="1"/>
</dbReference>
<organism evidence="5 6">
    <name type="scientific">Gibberella moniliformis (strain M3125 / FGSC 7600)</name>
    <name type="common">Maize ear and stalk rot fungus</name>
    <name type="synonym">Fusarium verticillioides</name>
    <dbReference type="NCBI Taxonomy" id="334819"/>
    <lineage>
        <taxon>Eukaryota</taxon>
        <taxon>Fungi</taxon>
        <taxon>Dikarya</taxon>
        <taxon>Ascomycota</taxon>
        <taxon>Pezizomycotina</taxon>
        <taxon>Sordariomycetes</taxon>
        <taxon>Hypocreomycetidae</taxon>
        <taxon>Hypocreales</taxon>
        <taxon>Nectriaceae</taxon>
        <taxon>Fusarium</taxon>
        <taxon>Fusarium fujikuroi species complex</taxon>
    </lineage>
</organism>